<dbReference type="KEGG" id="mmt:Metme_4391"/>
<protein>
    <submittedName>
        <fullName evidence="1">Uncharacterized protein</fullName>
    </submittedName>
</protein>
<organism evidence="1 2">
    <name type="scientific">Methylomonas methanica (strain DSM 25384 / MC09)</name>
    <dbReference type="NCBI Taxonomy" id="857087"/>
    <lineage>
        <taxon>Bacteria</taxon>
        <taxon>Pseudomonadati</taxon>
        <taxon>Pseudomonadota</taxon>
        <taxon>Gammaproteobacteria</taxon>
        <taxon>Methylococcales</taxon>
        <taxon>Methylococcaceae</taxon>
        <taxon>Methylomonas</taxon>
    </lineage>
</organism>
<evidence type="ECO:0000313" key="2">
    <source>
        <dbReference type="Proteomes" id="UP000008888"/>
    </source>
</evidence>
<keyword evidence="2" id="KW-1185">Reference proteome</keyword>
<accession>G0A3W6</accession>
<evidence type="ECO:0000313" key="1">
    <source>
        <dbReference type="EMBL" id="AEG02738.1"/>
    </source>
</evidence>
<reference evidence="2" key="3">
    <citation type="submission" date="2011-05" db="EMBL/GenBank/DDBJ databases">
        <title>Complete sequence of Methylomonas methanica MC09.</title>
        <authorList>
            <consortium name="US DOE Joint Genome Institute"/>
            <person name="Lucas S."/>
            <person name="Han J."/>
            <person name="Lapidus A."/>
            <person name="Cheng J.-F."/>
            <person name="Goodwin L."/>
            <person name="Pitluck S."/>
            <person name="Peters L."/>
            <person name="Mikhailova N."/>
            <person name="Teshima H."/>
            <person name="Han C."/>
            <person name="Tapia R."/>
            <person name="Land M."/>
            <person name="Hauser L."/>
            <person name="Kyrpides N."/>
            <person name="Ivanova N."/>
            <person name="Pagani I."/>
            <person name="Stein L."/>
            <person name="Woyke T."/>
        </authorList>
    </citation>
    <scope>NUCLEOTIDE SEQUENCE [LARGE SCALE GENOMIC DNA]</scope>
    <source>
        <strain evidence="2">MC09</strain>
    </source>
</reference>
<proteinExistence type="predicted"/>
<dbReference type="Proteomes" id="UP000008888">
    <property type="component" value="Chromosome"/>
</dbReference>
<sequence>MPNVTNFNREYRSGSTGCETGLEAQVYLGQFVLPTGAISKVFGIERSALRERGVELSSLLQVVSIGCDYALFFIADGNFPRGSTV</sequence>
<name>G0A3W6_METMM</name>
<reference key="2">
    <citation type="submission" date="2011-05" db="EMBL/GenBank/DDBJ databases">
        <title>Complete genome sequence of the aerobic marine methanotroph Methylomonas methanica MC09.</title>
        <authorList>
            <person name="Boden R."/>
            <person name="Cunliffe M."/>
            <person name="Scanlan J."/>
            <person name="Moussard H."/>
            <person name="Kits K.D."/>
            <person name="Klotz M."/>
            <person name="Jetten M."/>
            <person name="Vuilleumier S."/>
            <person name="Han J."/>
            <person name="Peters L."/>
            <person name="Mikhailova N."/>
            <person name="Teshima H."/>
            <person name="Tapia R."/>
            <person name="Kyrpides N."/>
            <person name="Ivanova N."/>
            <person name="Pagani I."/>
            <person name="Cheng J.-F."/>
            <person name="Goodwin L."/>
            <person name="Han C."/>
            <person name="Hauser L."/>
            <person name="Land M."/>
            <person name="Lapidus A."/>
            <person name="Lucas S."/>
            <person name="Pitluck S."/>
            <person name="Woyke T."/>
            <person name="Stein L.Y."/>
            <person name="Murrell C."/>
        </authorList>
    </citation>
    <scope>NUCLEOTIDE SEQUENCE</scope>
    <source>
        <strain>MC09</strain>
    </source>
</reference>
<reference evidence="1 2" key="1">
    <citation type="journal article" date="2011" name="J. Bacteriol.">
        <title>Complete Genome Sequence of the Aerobic Marine Methanotroph Methylomonas methanica MC09.</title>
        <authorList>
            <person name="Boden R."/>
            <person name="Cunliffe M."/>
            <person name="Scanlan J."/>
            <person name="Moussard H."/>
            <person name="Kits K.D."/>
            <person name="Klotz M.G."/>
            <person name="Jetten M.S."/>
            <person name="Vuilleumier S."/>
            <person name="Han J."/>
            <person name="Peters L."/>
            <person name="Mikhailova N."/>
            <person name="Teshima H."/>
            <person name="Tapia R."/>
            <person name="Kyrpides N."/>
            <person name="Ivanova N."/>
            <person name="Pagani I."/>
            <person name="Cheng J.F."/>
            <person name="Goodwin L."/>
            <person name="Han C."/>
            <person name="Hauser L."/>
            <person name="Land M.L."/>
            <person name="Lapidus A."/>
            <person name="Lucas S."/>
            <person name="Pitluck S."/>
            <person name="Woyke T."/>
            <person name="Stein L."/>
            <person name="Murrell J.C."/>
        </authorList>
    </citation>
    <scope>NUCLEOTIDE SEQUENCE [LARGE SCALE GENOMIC DNA]</scope>
    <source>
        <strain evidence="1 2">MC09</strain>
    </source>
</reference>
<gene>
    <name evidence="1" type="ordered locus">Metme_4391</name>
</gene>
<dbReference type="STRING" id="857087.Metme_4391"/>
<dbReference type="EMBL" id="CP002738">
    <property type="protein sequence ID" value="AEG02738.1"/>
    <property type="molecule type" value="Genomic_DNA"/>
</dbReference>
<dbReference type="HOGENOM" id="CLU_2508901_0_0_6"/>
<dbReference type="AlphaFoldDB" id="G0A3W6"/>